<keyword evidence="1" id="KW-1133">Transmembrane helix</keyword>
<dbReference type="Gene3D" id="1.10.101.10">
    <property type="entry name" value="PGBD-like superfamily/PGBD"/>
    <property type="match status" value="1"/>
</dbReference>
<dbReference type="SUPFAM" id="SSF47090">
    <property type="entry name" value="PGBD-like"/>
    <property type="match status" value="1"/>
</dbReference>
<gene>
    <name evidence="3" type="ORF">IF188_15215</name>
</gene>
<keyword evidence="4" id="KW-1185">Reference proteome</keyword>
<comment type="caution">
    <text evidence="3">The sequence shown here is derived from an EMBL/GenBank/DDBJ whole genome shotgun (WGS) entry which is preliminary data.</text>
</comment>
<evidence type="ECO:0000259" key="2">
    <source>
        <dbReference type="Pfam" id="PF01471"/>
    </source>
</evidence>
<name>A0ABR8NQX3_9MICO</name>
<dbReference type="Pfam" id="PF01471">
    <property type="entry name" value="PG_binding_1"/>
    <property type="match status" value="1"/>
</dbReference>
<evidence type="ECO:0000313" key="4">
    <source>
        <dbReference type="Proteomes" id="UP000598426"/>
    </source>
</evidence>
<keyword evidence="1" id="KW-0472">Membrane</keyword>
<evidence type="ECO:0000313" key="3">
    <source>
        <dbReference type="EMBL" id="MBD3943044.1"/>
    </source>
</evidence>
<dbReference type="Proteomes" id="UP000598426">
    <property type="component" value="Unassembled WGS sequence"/>
</dbReference>
<organism evidence="3 4">
    <name type="scientific">Microbacterium helvum</name>
    <dbReference type="NCBI Taxonomy" id="2773713"/>
    <lineage>
        <taxon>Bacteria</taxon>
        <taxon>Bacillati</taxon>
        <taxon>Actinomycetota</taxon>
        <taxon>Actinomycetes</taxon>
        <taxon>Micrococcales</taxon>
        <taxon>Microbacteriaceae</taxon>
        <taxon>Microbacterium</taxon>
    </lineage>
</organism>
<dbReference type="EMBL" id="JACXZS010000010">
    <property type="protein sequence ID" value="MBD3943044.1"/>
    <property type="molecule type" value="Genomic_DNA"/>
</dbReference>
<keyword evidence="1" id="KW-0812">Transmembrane</keyword>
<reference evidence="3 4" key="1">
    <citation type="submission" date="2020-09" db="EMBL/GenBank/DDBJ databases">
        <title>Isolation and identification of active actinomycetes.</title>
        <authorList>
            <person name="Li X."/>
        </authorList>
    </citation>
    <scope>NUCLEOTIDE SEQUENCE [LARGE SCALE GENOMIC DNA]</scope>
    <source>
        <strain evidence="3 4">NEAU-LLC</strain>
    </source>
</reference>
<protein>
    <submittedName>
        <fullName evidence="3">Peptidoglycan-binding protein</fullName>
    </submittedName>
</protein>
<dbReference type="InterPro" id="IPR002477">
    <property type="entry name" value="Peptidoglycan-bd-like"/>
</dbReference>
<feature type="domain" description="Peptidoglycan binding-like" evidence="2">
    <location>
        <begin position="137"/>
        <end position="185"/>
    </location>
</feature>
<feature type="transmembrane region" description="Helical" evidence="1">
    <location>
        <begin position="26"/>
        <end position="44"/>
    </location>
</feature>
<evidence type="ECO:0000256" key="1">
    <source>
        <dbReference type="SAM" id="Phobius"/>
    </source>
</evidence>
<proteinExistence type="predicted"/>
<dbReference type="InterPro" id="IPR036366">
    <property type="entry name" value="PGBDSf"/>
</dbReference>
<dbReference type="InterPro" id="IPR036365">
    <property type="entry name" value="PGBD-like_sf"/>
</dbReference>
<accession>A0ABR8NQX3</accession>
<sequence length="382" mass="38930">MSSDDVTTDNGARSPTGRRRRRWPAIVRWCTAIAVTAVVTWWATSTALARPESVAAVDDPQTTTVTQVTLGRTVSTGVTVAQPTAPIAVNLLAGVVTVTSTAATIEEGASLYAVNGIPVIALQAATPFYRDFAASTRGSDVAELQRALTRLGYFTAAADGVFGASTAAAVKAWQRVAGAPVTGEVHLGEAVGVSALPIALRLGDDIRPGALLAGGEDALIGPVGERTFSITLSPDRARLIPTESDFVVHSGANSWPARVIDTTVDEGDNLTLVLRGPDGGAVCADACASLPMGERLILRAEAVVTPEQTGPGVAASAIRTAADGHAYVVLESGGDVAVTVLLSQGGIAIVDGLNVGDVVVLPDGATADQQAEQHAPTSSSEP</sequence>